<evidence type="ECO:0000256" key="5">
    <source>
        <dbReference type="SAM" id="MobiDB-lite"/>
    </source>
</evidence>
<dbReference type="EMBL" id="JANBUO010000009">
    <property type="protein sequence ID" value="KAJ2809163.1"/>
    <property type="molecule type" value="Genomic_DNA"/>
</dbReference>
<feature type="repeat" description="WD" evidence="3">
    <location>
        <begin position="318"/>
        <end position="350"/>
    </location>
</feature>
<dbReference type="InterPro" id="IPR019775">
    <property type="entry name" value="WD40_repeat_CS"/>
</dbReference>
<evidence type="ECO:0000313" key="6">
    <source>
        <dbReference type="EMBL" id="KAJ2809163.1"/>
    </source>
</evidence>
<dbReference type="GO" id="GO:1990234">
    <property type="term" value="C:transferase complex"/>
    <property type="evidence" value="ECO:0007669"/>
    <property type="project" value="UniProtKB-ARBA"/>
</dbReference>
<sequence length="728" mass="79654">MRQGSANEADLQDVDYTASHGFVVELVNKVLFRFGSQPLMRRLFNRNQGLPGGEVHQGRLLASGSRPKNTGKRAAALSASALLSETPLMEDSPSLLSGFNAVLGRSSSDQNHSSRSPSLRPLPEVAPLDLSPDEFEAMVASTPAAMVREVLYERKNEYSEYLRRLERARKDLVLHLDDLDNRIMQAVAQRKDISERLEVATGAQDGLEGVIDTADLSKGQSASDRPSASTNETFGSASIAKATVEDISDEGDDFDSDGAMYDQSDAPRLRKLVSVCSGHYGGITAIDSDATLGLVASGSLDTQVRVWDAATGKCEHIITGHNDIIRQVQFHDRFLLTGSNDGRIRMWDLSLLDSVKPNESTMVMREEYVVSSRPTSRISRAEYEDEDEVENSDSGSDQQLVHGSSRTKMTLQSSTPPMTPSIYRRVSPIELCCENTFLGHDDAITCFEARDNTLVSGSADKTVREWDLTSGVMRQTIDITWAARDAQSLRLSGKHSNTASGSRPLSWNLQQPQQEQQSIWGASSNTRAGLSRTPLPFDSDIGLSSRRGNDNGDGGFIGALQFYEFALATGSADGCLRLWDLRTAQAHRQMHGHSQPITSLHFDDRSVVTGSLDGMALVWDLRTGNVLQKINFDGAVTSVQLQQRGNSRSSYSLECWIAARDSSLYHYVVNSMQRVGYKSDYGLVNSSCSKAKIAECASGQSPVTRIRCQDDGMLLSGDADGIVKVWNI</sequence>
<feature type="repeat" description="WD" evidence="3">
    <location>
        <begin position="567"/>
        <end position="589"/>
    </location>
</feature>
<dbReference type="Pfam" id="PF00400">
    <property type="entry name" value="WD40"/>
    <property type="match status" value="6"/>
</dbReference>
<dbReference type="InterPro" id="IPR020472">
    <property type="entry name" value="WD40_PAC1"/>
</dbReference>
<feature type="region of interest" description="Disordered" evidence="5">
    <location>
        <begin position="216"/>
        <end position="235"/>
    </location>
</feature>
<evidence type="ECO:0000256" key="1">
    <source>
        <dbReference type="ARBA" id="ARBA00022574"/>
    </source>
</evidence>
<keyword evidence="1 3" id="KW-0853">WD repeat</keyword>
<dbReference type="PROSITE" id="PS00678">
    <property type="entry name" value="WD_REPEATS_1"/>
    <property type="match status" value="5"/>
</dbReference>
<comment type="caution">
    <text evidence="6">The sequence shown here is derived from an EMBL/GenBank/DDBJ whole genome shotgun (WGS) entry which is preliminary data.</text>
</comment>
<organism evidence="6 7">
    <name type="scientific">Coemansia guatemalensis</name>
    <dbReference type="NCBI Taxonomy" id="2761395"/>
    <lineage>
        <taxon>Eukaryota</taxon>
        <taxon>Fungi</taxon>
        <taxon>Fungi incertae sedis</taxon>
        <taxon>Zoopagomycota</taxon>
        <taxon>Kickxellomycotina</taxon>
        <taxon>Kickxellomycetes</taxon>
        <taxon>Kickxellales</taxon>
        <taxon>Kickxellaceae</taxon>
        <taxon>Coemansia</taxon>
    </lineage>
</organism>
<gene>
    <name evidence="6" type="primary">MDV1</name>
    <name evidence="6" type="ORF">H4R20_000342</name>
</gene>
<keyword evidence="4" id="KW-0175">Coiled coil</keyword>
<dbReference type="Gene3D" id="2.130.10.10">
    <property type="entry name" value="YVTN repeat-like/Quinoprotein amine dehydrogenase"/>
    <property type="match status" value="3"/>
</dbReference>
<keyword evidence="6" id="KW-0560">Oxidoreductase</keyword>
<dbReference type="PANTHER" id="PTHR22847:SF637">
    <property type="entry name" value="WD REPEAT DOMAIN 5B"/>
    <property type="match status" value="1"/>
</dbReference>
<evidence type="ECO:0000313" key="7">
    <source>
        <dbReference type="Proteomes" id="UP001140094"/>
    </source>
</evidence>
<dbReference type="EC" id="1.14.11.27" evidence="6"/>
<feature type="compositionally biased region" description="Polar residues" evidence="5">
    <location>
        <begin position="218"/>
        <end position="235"/>
    </location>
</feature>
<feature type="coiled-coil region" evidence="4">
    <location>
        <begin position="162"/>
        <end position="196"/>
    </location>
</feature>
<feature type="repeat" description="WD" evidence="3">
    <location>
        <begin position="710"/>
        <end position="728"/>
    </location>
</feature>
<feature type="repeat" description="WD" evidence="3">
    <location>
        <begin position="437"/>
        <end position="476"/>
    </location>
</feature>
<dbReference type="SMART" id="SM00320">
    <property type="entry name" value="WD40"/>
    <property type="match status" value="7"/>
</dbReference>
<accession>A0A9W8LU94</accession>
<feature type="repeat" description="WD" evidence="3">
    <location>
        <begin position="590"/>
        <end position="629"/>
    </location>
</feature>
<dbReference type="PROSITE" id="PS50294">
    <property type="entry name" value="WD_REPEATS_REGION"/>
    <property type="match status" value="5"/>
</dbReference>
<dbReference type="PROSITE" id="PS50082">
    <property type="entry name" value="WD_REPEATS_2"/>
    <property type="match status" value="6"/>
</dbReference>
<feature type="compositionally biased region" description="Polar residues" evidence="5">
    <location>
        <begin position="392"/>
        <end position="416"/>
    </location>
</feature>
<dbReference type="AlphaFoldDB" id="A0A9W8LU94"/>
<reference evidence="6" key="1">
    <citation type="submission" date="2022-07" db="EMBL/GenBank/DDBJ databases">
        <title>Phylogenomic reconstructions and comparative analyses of Kickxellomycotina fungi.</title>
        <authorList>
            <person name="Reynolds N.K."/>
            <person name="Stajich J.E."/>
            <person name="Barry K."/>
            <person name="Grigoriev I.V."/>
            <person name="Crous P."/>
            <person name="Smith M.E."/>
        </authorList>
    </citation>
    <scope>NUCLEOTIDE SEQUENCE</scope>
    <source>
        <strain evidence="6">NRRL 1565</strain>
    </source>
</reference>
<dbReference type="OrthoDB" id="496at2759"/>
<proteinExistence type="predicted"/>
<feature type="compositionally biased region" description="Low complexity" evidence="5">
    <location>
        <begin position="106"/>
        <end position="123"/>
    </location>
</feature>
<feature type="region of interest" description="Disordered" evidence="5">
    <location>
        <begin position="375"/>
        <end position="420"/>
    </location>
</feature>
<evidence type="ECO:0000256" key="4">
    <source>
        <dbReference type="SAM" id="Coils"/>
    </source>
</evidence>
<dbReference type="Proteomes" id="UP001140094">
    <property type="component" value="Unassembled WGS sequence"/>
</dbReference>
<dbReference type="InterPro" id="IPR001680">
    <property type="entry name" value="WD40_rpt"/>
</dbReference>
<dbReference type="GO" id="GO:0140680">
    <property type="term" value="F:histone H3K36me/H3K36me2 demethylase activity"/>
    <property type="evidence" value="ECO:0007669"/>
    <property type="project" value="UniProtKB-EC"/>
</dbReference>
<feature type="region of interest" description="Disordered" evidence="5">
    <location>
        <begin position="106"/>
        <end position="125"/>
    </location>
</feature>
<feature type="repeat" description="WD" evidence="3">
    <location>
        <begin position="276"/>
        <end position="317"/>
    </location>
</feature>
<dbReference type="InterPro" id="IPR036322">
    <property type="entry name" value="WD40_repeat_dom_sf"/>
</dbReference>
<name>A0A9W8LU94_9FUNG</name>
<evidence type="ECO:0000256" key="2">
    <source>
        <dbReference type="ARBA" id="ARBA00022737"/>
    </source>
</evidence>
<keyword evidence="2" id="KW-0677">Repeat</keyword>
<dbReference type="InterPro" id="IPR015943">
    <property type="entry name" value="WD40/YVTN_repeat-like_dom_sf"/>
</dbReference>
<dbReference type="SUPFAM" id="SSF50978">
    <property type="entry name" value="WD40 repeat-like"/>
    <property type="match status" value="1"/>
</dbReference>
<dbReference type="PRINTS" id="PR00320">
    <property type="entry name" value="GPROTEINBRPT"/>
</dbReference>
<protein>
    <submittedName>
        <fullName evidence="6">Mitochondrial fission protein</fullName>
        <ecNumber evidence="6">1.14.11.27</ecNumber>
    </submittedName>
</protein>
<feature type="region of interest" description="Disordered" evidence="5">
    <location>
        <begin position="492"/>
        <end position="520"/>
    </location>
</feature>
<dbReference type="PANTHER" id="PTHR22847">
    <property type="entry name" value="WD40 REPEAT PROTEIN"/>
    <property type="match status" value="1"/>
</dbReference>
<feature type="compositionally biased region" description="Polar residues" evidence="5">
    <location>
        <begin position="494"/>
        <end position="520"/>
    </location>
</feature>
<evidence type="ECO:0000256" key="3">
    <source>
        <dbReference type="PROSITE-ProRule" id="PRU00221"/>
    </source>
</evidence>
<keyword evidence="7" id="KW-1185">Reference proteome</keyword>